<dbReference type="PANTHER" id="PTHR47964:SF1">
    <property type="entry name" value="ATP-DEPENDENT DNA HELICASE HOMOLOG RECG, CHLOROPLASTIC"/>
    <property type="match status" value="1"/>
</dbReference>
<gene>
    <name evidence="13 17" type="primary">mfd</name>
    <name evidence="17" type="ORF">AKA01nite_12420</name>
</gene>
<evidence type="ECO:0000259" key="15">
    <source>
        <dbReference type="PROSITE" id="PS51192"/>
    </source>
</evidence>
<dbReference type="InterPro" id="IPR047112">
    <property type="entry name" value="RecG/Mfd"/>
</dbReference>
<evidence type="ECO:0000256" key="10">
    <source>
        <dbReference type="ARBA" id="ARBA00061104"/>
    </source>
</evidence>
<dbReference type="Pfam" id="PF00270">
    <property type="entry name" value="DEAD"/>
    <property type="match status" value="1"/>
</dbReference>
<dbReference type="AlphaFoldDB" id="A0A511ATU7"/>
<dbReference type="PROSITE" id="PS51192">
    <property type="entry name" value="HELICASE_ATP_BIND_1"/>
    <property type="match status" value="1"/>
</dbReference>
<keyword evidence="4 13" id="KW-0227">DNA damage</keyword>
<dbReference type="SMART" id="SM00490">
    <property type="entry name" value="HELICc"/>
    <property type="match status" value="1"/>
</dbReference>
<evidence type="ECO:0000259" key="16">
    <source>
        <dbReference type="PROSITE" id="PS51194"/>
    </source>
</evidence>
<dbReference type="SUPFAM" id="SSF141259">
    <property type="entry name" value="CarD-like"/>
    <property type="match status" value="1"/>
</dbReference>
<dbReference type="OrthoDB" id="9804325at2"/>
<dbReference type="Pfam" id="PF17757">
    <property type="entry name" value="UvrB_inter"/>
    <property type="match status" value="1"/>
</dbReference>
<feature type="domain" description="Helicase ATP-binding" evidence="15">
    <location>
        <begin position="636"/>
        <end position="797"/>
    </location>
</feature>
<evidence type="ECO:0000256" key="13">
    <source>
        <dbReference type="HAMAP-Rule" id="MF_00969"/>
    </source>
</evidence>
<evidence type="ECO:0000256" key="7">
    <source>
        <dbReference type="ARBA" id="ARBA00022840"/>
    </source>
</evidence>
<sequence>MPLLHRFLSNKPSFQEIFKSLPLNERQLITGLAGSARTLLLQSMLEEKQKPLVVFTQNIYHANQMISDLSGLVPDEQLYLFSVDDMIHAEMAVASPEARADRVKTLDFLLKDEPGIIVVPLAGARKILPDPSVFKKAELSFALGDEIELDDLMAQLTEMGYKREQKVTSPGDYSIRGGIVDVYPLTEEYPVRMELFDIEVDSLRYFDSDSQRSSHNIDNVRIIPATDSLLPIEDKEEILNRFDKAFKKSIKRIKENDRKEELTENVTSVMDAIRAETYDENLVKYTDLLYKNKATVLDYVPEDAIFVMDEYPRIIENEALLDEEEAEWIMSQLSNGTIMYDQTFSVSFRESLKQVTQPQLYFSLFQKGMKGLKLDTIHNFQYRTMQKFFGQMPLVKTEMERWAKQDYTVVVMTENQERAEKVYQTLRDFEIESSLFKDGTIETGRVQVIRSSVQTGFELPQQKLAVLTEKELFNRMPKKKPRRQNITNAERLKSYSELEKGDYVVHVNHGIGQFTGMETMEINGVHQDYMTIIYSDTSKLFIPVSQLNLLQKYVSSEGKTPKLNKLSGTAWAKTKKRVAAQVEDIADDLIELYAVRENEEGYAFSPDDAYQKEFDDAFPYTETNDQLRTIEEVKKDMEKPKPMDRLLVGDVGYGKTEVAMRAAFKAIQDGKQVAFLVPTTVLAQQHYETMRERFTDFPVEIGLLSRFRTGQQLKNTVDDIRKGKVDVVVGTHRVLSKDIVFQDLGLLIVDEEQRFGVKHKERLKQLKNEVDVLTLTATPIPRTLHMSMLGVRDLSVIETPPANRYPVQTYVMEMNGPVVQESIKRELARGGQVFYLHNRVKTIDQRANEIQQLVPEARIAVAHGQMSENQLENVLYQFVQGEFDVIVTTTIIETGVDIPNVNTLIVEDADRMGLSQLYQLRGRVGRSSRIAYAYFMHQPNKVLTEVSEKRLQAIKDFTDLGSGFKIAMRDLSIRGAGNLLGQQQHGFIDSVGFDLYSQMLSEAVARKRGDKHQTKTHVEIDLALDAYLPGSYVADERQKIELYKRIRQFSSEEDYVELQDELIDRFGEYPQSVSDLLSVGLLKMYSETALIETIKREGFDVTVSFSSEGTDKYPLPEVFRALKDISLKTDMQSKEKLSIVFRLTKQMKSNEWLDSLVLFSKNCAEYRVETEKQEDEQAAKETMKKKSVQD</sequence>
<dbReference type="GO" id="GO:0016787">
    <property type="term" value="F:hydrolase activity"/>
    <property type="evidence" value="ECO:0007669"/>
    <property type="project" value="UniProtKB-KW"/>
</dbReference>
<dbReference type="RefSeq" id="WP_146924446.1">
    <property type="nucleotide sequence ID" value="NZ_BJUY01000015.1"/>
</dbReference>
<keyword evidence="7 13" id="KW-0067">ATP-binding</keyword>
<evidence type="ECO:0000256" key="11">
    <source>
        <dbReference type="ARBA" id="ARBA00061399"/>
    </source>
</evidence>
<dbReference type="EC" id="3.6.4.-" evidence="13"/>
<dbReference type="InterPro" id="IPR004576">
    <property type="entry name" value="Mfd"/>
</dbReference>
<dbReference type="Pfam" id="PF00271">
    <property type="entry name" value="Helicase_C"/>
    <property type="match status" value="1"/>
</dbReference>
<dbReference type="Gene3D" id="3.30.2060.10">
    <property type="entry name" value="Penicillin-binding protein 1b domain"/>
    <property type="match status" value="1"/>
</dbReference>
<keyword evidence="3 13" id="KW-0547">Nucleotide-binding</keyword>
<dbReference type="FunFam" id="3.40.50.300:FF:000546">
    <property type="entry name" value="Transcription-repair-coupling factor"/>
    <property type="match status" value="1"/>
</dbReference>
<dbReference type="SMART" id="SM00487">
    <property type="entry name" value="DEXDc"/>
    <property type="match status" value="1"/>
</dbReference>
<dbReference type="Pfam" id="PF03461">
    <property type="entry name" value="TRCF"/>
    <property type="match status" value="1"/>
</dbReference>
<dbReference type="Gene3D" id="2.40.10.170">
    <property type="match status" value="1"/>
</dbReference>
<dbReference type="SMART" id="SM00982">
    <property type="entry name" value="TRCF"/>
    <property type="match status" value="1"/>
</dbReference>
<keyword evidence="2 13" id="KW-0963">Cytoplasm</keyword>
<dbReference type="Pfam" id="PF02559">
    <property type="entry name" value="CarD_TRCF_RID"/>
    <property type="match status" value="1"/>
</dbReference>
<dbReference type="NCBIfam" id="TIGR00580">
    <property type="entry name" value="mfd"/>
    <property type="match status" value="1"/>
</dbReference>
<dbReference type="InterPro" id="IPR011545">
    <property type="entry name" value="DEAD/DEAH_box_helicase_dom"/>
</dbReference>
<evidence type="ECO:0000256" key="1">
    <source>
        <dbReference type="ARBA" id="ARBA00004496"/>
    </source>
</evidence>
<accession>A0A511ATU7</accession>
<proteinExistence type="inferred from homology"/>
<evidence type="ECO:0000256" key="4">
    <source>
        <dbReference type="ARBA" id="ARBA00022763"/>
    </source>
</evidence>
<dbReference type="InterPro" id="IPR027417">
    <property type="entry name" value="P-loop_NTPase"/>
</dbReference>
<dbReference type="InterPro" id="IPR036101">
    <property type="entry name" value="CarD-like/TRCF_RID_sf"/>
</dbReference>
<dbReference type="GO" id="GO:0006355">
    <property type="term" value="P:regulation of DNA-templated transcription"/>
    <property type="evidence" value="ECO:0007669"/>
    <property type="project" value="UniProtKB-UniRule"/>
</dbReference>
<evidence type="ECO:0000256" key="6">
    <source>
        <dbReference type="ARBA" id="ARBA00022806"/>
    </source>
</evidence>
<dbReference type="GO" id="GO:0003678">
    <property type="term" value="F:DNA helicase activity"/>
    <property type="evidence" value="ECO:0007669"/>
    <property type="project" value="TreeGrafter"/>
</dbReference>
<comment type="subcellular location">
    <subcellularLocation>
        <location evidence="1 13">Cytoplasm</location>
    </subcellularLocation>
</comment>
<dbReference type="SMART" id="SM01058">
    <property type="entry name" value="CarD_TRCF"/>
    <property type="match status" value="1"/>
</dbReference>
<name>A0A511ATU7_9LACT</name>
<dbReference type="HAMAP" id="MF_00969">
    <property type="entry name" value="TRCF"/>
    <property type="match status" value="1"/>
</dbReference>
<evidence type="ECO:0000256" key="2">
    <source>
        <dbReference type="ARBA" id="ARBA00022490"/>
    </source>
</evidence>
<keyword evidence="18" id="KW-1185">Reference proteome</keyword>
<dbReference type="InterPro" id="IPR014001">
    <property type="entry name" value="Helicase_ATP-bd"/>
</dbReference>
<comment type="function">
    <text evidence="13">Couples transcription and DNA repair by recognizing RNA polymerase (RNAP) stalled at DNA lesions. Mediates ATP-dependent release of RNAP and its truncated transcript from the DNA, and recruitment of nucleotide excision repair machinery to the damaged site.</text>
</comment>
<dbReference type="Proteomes" id="UP000321662">
    <property type="component" value="Unassembled WGS sequence"/>
</dbReference>
<dbReference type="GO" id="GO:0000716">
    <property type="term" value="P:transcription-coupled nucleotide-excision repair, DNA damage recognition"/>
    <property type="evidence" value="ECO:0007669"/>
    <property type="project" value="UniProtKB-UniRule"/>
</dbReference>
<dbReference type="EMBL" id="BJUY01000015">
    <property type="protein sequence ID" value="GEK91620.1"/>
    <property type="molecule type" value="Genomic_DNA"/>
</dbReference>
<dbReference type="PANTHER" id="PTHR47964">
    <property type="entry name" value="ATP-DEPENDENT DNA HELICASE HOMOLOG RECG, CHLOROPLASTIC"/>
    <property type="match status" value="1"/>
</dbReference>
<protein>
    <recommendedName>
        <fullName evidence="12 13">Transcription-repair-coupling factor</fullName>
        <shortName evidence="13">TRCF</shortName>
        <ecNumber evidence="13">3.6.4.-</ecNumber>
    </recommendedName>
</protein>
<evidence type="ECO:0000256" key="9">
    <source>
        <dbReference type="ARBA" id="ARBA00023204"/>
    </source>
</evidence>
<comment type="similarity">
    <text evidence="11 13">In the C-terminal section; belongs to the helicase family. RecG subfamily.</text>
</comment>
<dbReference type="Gene3D" id="3.90.1150.50">
    <property type="entry name" value="Transcription-repair-coupling factor, D7 domain"/>
    <property type="match status" value="1"/>
</dbReference>
<dbReference type="SUPFAM" id="SSF52540">
    <property type="entry name" value="P-loop containing nucleoside triphosphate hydrolases"/>
    <property type="match status" value="4"/>
</dbReference>
<comment type="similarity">
    <text evidence="10 13">In the N-terminal section; belongs to the UvrB family.</text>
</comment>
<dbReference type="InterPro" id="IPR003711">
    <property type="entry name" value="CarD-like/TRCF_RID"/>
</dbReference>
<keyword evidence="8 13" id="KW-0238">DNA-binding</keyword>
<dbReference type="GO" id="GO:0005524">
    <property type="term" value="F:ATP binding"/>
    <property type="evidence" value="ECO:0007669"/>
    <property type="project" value="UniProtKB-UniRule"/>
</dbReference>
<dbReference type="SUPFAM" id="SSF143517">
    <property type="entry name" value="TRCF domain-like"/>
    <property type="match status" value="1"/>
</dbReference>
<dbReference type="InterPro" id="IPR001650">
    <property type="entry name" value="Helicase_C-like"/>
</dbReference>
<organism evidence="17 18">
    <name type="scientific">Alkalibacterium kapii</name>
    <dbReference type="NCBI Taxonomy" id="426704"/>
    <lineage>
        <taxon>Bacteria</taxon>
        <taxon>Bacillati</taxon>
        <taxon>Bacillota</taxon>
        <taxon>Bacilli</taxon>
        <taxon>Lactobacillales</taxon>
        <taxon>Carnobacteriaceae</taxon>
        <taxon>Alkalibacterium</taxon>
    </lineage>
</organism>
<evidence type="ECO:0000256" key="3">
    <source>
        <dbReference type="ARBA" id="ARBA00022741"/>
    </source>
</evidence>
<dbReference type="GO" id="GO:0005737">
    <property type="term" value="C:cytoplasm"/>
    <property type="evidence" value="ECO:0007669"/>
    <property type="project" value="UniProtKB-SubCell"/>
</dbReference>
<dbReference type="PROSITE" id="PS51194">
    <property type="entry name" value="HELICASE_CTER"/>
    <property type="match status" value="1"/>
</dbReference>
<evidence type="ECO:0000256" key="14">
    <source>
        <dbReference type="SAM" id="MobiDB-lite"/>
    </source>
</evidence>
<comment type="caution">
    <text evidence="17">The sequence shown here is derived from an EMBL/GenBank/DDBJ whole genome shotgun (WGS) entry which is preliminary data.</text>
</comment>
<dbReference type="CDD" id="cd17991">
    <property type="entry name" value="DEXHc_TRCF"/>
    <property type="match status" value="1"/>
</dbReference>
<keyword evidence="5 13" id="KW-0378">Hydrolase</keyword>
<dbReference type="Gene3D" id="3.40.50.11180">
    <property type="match status" value="1"/>
</dbReference>
<keyword evidence="6" id="KW-0347">Helicase</keyword>
<keyword evidence="9 13" id="KW-0234">DNA repair</keyword>
<dbReference type="InterPro" id="IPR005118">
    <property type="entry name" value="TRCF_C"/>
</dbReference>
<dbReference type="InterPro" id="IPR037235">
    <property type="entry name" value="TRCF-like_C_D7"/>
</dbReference>
<evidence type="ECO:0000313" key="17">
    <source>
        <dbReference type="EMBL" id="GEK91620.1"/>
    </source>
</evidence>
<dbReference type="GO" id="GO:0003684">
    <property type="term" value="F:damaged DNA binding"/>
    <property type="evidence" value="ECO:0007669"/>
    <property type="project" value="InterPro"/>
</dbReference>
<dbReference type="Gene3D" id="3.40.50.300">
    <property type="entry name" value="P-loop containing nucleotide triphosphate hydrolases"/>
    <property type="match status" value="2"/>
</dbReference>
<feature type="domain" description="Helicase C-terminal" evidence="16">
    <location>
        <begin position="822"/>
        <end position="972"/>
    </location>
</feature>
<evidence type="ECO:0000256" key="5">
    <source>
        <dbReference type="ARBA" id="ARBA00022801"/>
    </source>
</evidence>
<reference evidence="17 18" key="1">
    <citation type="submission" date="2019-07" db="EMBL/GenBank/DDBJ databases">
        <title>Whole genome shotgun sequence of Alkalibacterium kapii NBRC 103247.</title>
        <authorList>
            <person name="Hosoyama A."/>
            <person name="Uohara A."/>
            <person name="Ohji S."/>
            <person name="Ichikawa N."/>
        </authorList>
    </citation>
    <scope>NUCLEOTIDE SEQUENCE [LARGE SCALE GENOMIC DNA]</scope>
    <source>
        <strain evidence="17 18">NBRC 103247</strain>
    </source>
</reference>
<evidence type="ECO:0000256" key="8">
    <source>
        <dbReference type="ARBA" id="ARBA00023125"/>
    </source>
</evidence>
<evidence type="ECO:0000313" key="18">
    <source>
        <dbReference type="Proteomes" id="UP000321662"/>
    </source>
</evidence>
<evidence type="ECO:0000256" key="12">
    <source>
        <dbReference type="ARBA" id="ARBA00070128"/>
    </source>
</evidence>
<feature type="region of interest" description="Disordered" evidence="14">
    <location>
        <begin position="1171"/>
        <end position="1190"/>
    </location>
</feature>
<dbReference type="InterPro" id="IPR041471">
    <property type="entry name" value="UvrB_inter"/>
</dbReference>